<proteinExistence type="predicted"/>
<organism evidence="2 3">
    <name type="scientific">Pseudomonas maumuensis</name>
    <dbReference type="NCBI Taxonomy" id="2842354"/>
    <lineage>
        <taxon>Bacteria</taxon>
        <taxon>Pseudomonadati</taxon>
        <taxon>Pseudomonadota</taxon>
        <taxon>Gammaproteobacteria</taxon>
        <taxon>Pseudomonadales</taxon>
        <taxon>Pseudomonadaceae</taxon>
        <taxon>Pseudomonas</taxon>
    </lineage>
</organism>
<dbReference type="Proteomes" id="UP000824010">
    <property type="component" value="Chromosome"/>
</dbReference>
<dbReference type="EMBL" id="CP077077">
    <property type="protein sequence ID" value="QXH54390.1"/>
    <property type="molecule type" value="Genomic_DNA"/>
</dbReference>
<feature type="transmembrane region" description="Helical" evidence="1">
    <location>
        <begin position="21"/>
        <end position="37"/>
    </location>
</feature>
<protein>
    <submittedName>
        <fullName evidence="2">Uncharacterized protein</fullName>
    </submittedName>
</protein>
<accession>A0ABX8NEZ5</accession>
<evidence type="ECO:0000256" key="1">
    <source>
        <dbReference type="SAM" id="Phobius"/>
    </source>
</evidence>
<gene>
    <name evidence="2" type="ORF">KSS90_13490</name>
</gene>
<evidence type="ECO:0000313" key="2">
    <source>
        <dbReference type="EMBL" id="QXH54390.1"/>
    </source>
</evidence>
<evidence type="ECO:0000313" key="3">
    <source>
        <dbReference type="Proteomes" id="UP000824010"/>
    </source>
</evidence>
<keyword evidence="1" id="KW-1133">Transmembrane helix</keyword>
<feature type="transmembrane region" description="Helical" evidence="1">
    <location>
        <begin position="43"/>
        <end position="62"/>
    </location>
</feature>
<name>A0ABX8NEZ5_9PSED</name>
<sequence>MSWREKHAALLVWLTPRRRRWIGGGLIAVWAVGLFVHPGQYLIYLVIAASVILTGAGSPASAGKH</sequence>
<keyword evidence="3" id="KW-1185">Reference proteome</keyword>
<keyword evidence="1" id="KW-0472">Membrane</keyword>
<reference evidence="2 3" key="1">
    <citation type="journal article" date="2021" name="Microorganisms">
        <title>The Ever-Expanding Pseudomonas Genus: Description of 43 New Species and Partition of the Pseudomonas putida Group.</title>
        <authorList>
            <person name="Girard L."/>
            <person name="Lood C."/>
            <person name="Hofte M."/>
            <person name="Vandamme P."/>
            <person name="Rokni-Zadeh H."/>
            <person name="van Noort V."/>
            <person name="Lavigne R."/>
            <person name="De Mot R."/>
        </authorList>
    </citation>
    <scope>NUCLEOTIDE SEQUENCE [LARGE SCALE GENOMIC DNA]</scope>
    <source>
        <strain evidence="2 3">COW77</strain>
    </source>
</reference>
<dbReference type="RefSeq" id="WP_217865947.1">
    <property type="nucleotide sequence ID" value="NZ_CP077077.1"/>
</dbReference>
<keyword evidence="1" id="KW-0812">Transmembrane</keyword>